<proteinExistence type="predicted"/>
<keyword evidence="6" id="KW-1133">Transmembrane helix</keyword>
<dbReference type="InterPro" id="IPR036418">
    <property type="entry name" value="Cyt_c_oxidase_su6a_sf"/>
</dbReference>
<evidence type="ECO:0008006" key="9">
    <source>
        <dbReference type="Google" id="ProtNLM"/>
    </source>
</evidence>
<comment type="caution">
    <text evidence="7">The sequence shown here is derived from an EMBL/GenBank/DDBJ whole genome shotgun (WGS) entry which is preliminary data.</text>
</comment>
<dbReference type="EMBL" id="RBNJ01000288">
    <property type="protein sequence ID" value="RUS34932.1"/>
    <property type="molecule type" value="Genomic_DNA"/>
</dbReference>
<protein>
    <recommendedName>
        <fullName evidence="9">Cytochrome c oxidase, subunit VIa</fullName>
    </recommendedName>
</protein>
<organism evidence="7 8">
    <name type="scientific">Jimgerdemannia flammicorona</name>
    <dbReference type="NCBI Taxonomy" id="994334"/>
    <lineage>
        <taxon>Eukaryota</taxon>
        <taxon>Fungi</taxon>
        <taxon>Fungi incertae sedis</taxon>
        <taxon>Mucoromycota</taxon>
        <taxon>Mucoromycotina</taxon>
        <taxon>Endogonomycetes</taxon>
        <taxon>Endogonales</taxon>
        <taxon>Endogonaceae</taxon>
        <taxon>Jimgerdemannia</taxon>
    </lineage>
</organism>
<comment type="subcellular location">
    <subcellularLocation>
        <location evidence="1">Mitochondrion inner membrane</location>
    </subcellularLocation>
</comment>
<evidence type="ECO:0000313" key="8">
    <source>
        <dbReference type="Proteomes" id="UP000274822"/>
    </source>
</evidence>
<dbReference type="GO" id="GO:0005743">
    <property type="term" value="C:mitochondrial inner membrane"/>
    <property type="evidence" value="ECO:0007669"/>
    <property type="project" value="UniProtKB-SubCell"/>
</dbReference>
<evidence type="ECO:0000256" key="2">
    <source>
        <dbReference type="ARBA" id="ARBA00022792"/>
    </source>
</evidence>
<dbReference type="Proteomes" id="UP000274822">
    <property type="component" value="Unassembled WGS sequence"/>
</dbReference>
<gene>
    <name evidence="7" type="ORF">BC938DRAFT_477669</name>
</gene>
<keyword evidence="8" id="KW-1185">Reference proteome</keyword>
<accession>A0A433QYS8</accession>
<evidence type="ECO:0000256" key="6">
    <source>
        <dbReference type="SAM" id="Phobius"/>
    </source>
</evidence>
<keyword evidence="5 6" id="KW-0472">Membrane</keyword>
<dbReference type="InterPro" id="IPR001349">
    <property type="entry name" value="Cyt_c_oxidase_su6a"/>
</dbReference>
<evidence type="ECO:0000313" key="7">
    <source>
        <dbReference type="EMBL" id="RUS34932.1"/>
    </source>
</evidence>
<keyword evidence="2" id="KW-0999">Mitochondrion inner membrane</keyword>
<evidence type="ECO:0000256" key="3">
    <source>
        <dbReference type="ARBA" id="ARBA00022946"/>
    </source>
</evidence>
<name>A0A433QYS8_9FUNG</name>
<evidence type="ECO:0000256" key="5">
    <source>
        <dbReference type="ARBA" id="ARBA00023136"/>
    </source>
</evidence>
<evidence type="ECO:0000256" key="1">
    <source>
        <dbReference type="ARBA" id="ARBA00004273"/>
    </source>
</evidence>
<dbReference type="AlphaFoldDB" id="A0A433QYS8"/>
<dbReference type="SUPFAM" id="SSF81411">
    <property type="entry name" value="Mitochondrial cytochrome c oxidase subunit VIa"/>
    <property type="match status" value="1"/>
</dbReference>
<dbReference type="Gene3D" id="4.10.95.10">
    <property type="entry name" value="Cytochrome c oxidase, subunit VIa"/>
    <property type="match status" value="1"/>
</dbReference>
<keyword evidence="4" id="KW-0496">Mitochondrion</keyword>
<feature type="transmembrane region" description="Helical" evidence="6">
    <location>
        <begin position="54"/>
        <end position="74"/>
    </location>
</feature>
<keyword evidence="3" id="KW-0809">Transit peptide</keyword>
<dbReference type="Pfam" id="PF02046">
    <property type="entry name" value="COX6A"/>
    <property type="match status" value="1"/>
</dbReference>
<keyword evidence="6" id="KW-0812">Transmembrane</keyword>
<sequence>MASRAFFNTHLAAVAKRGLRFHTTEAVAGQSSFAAEHAAVREHAATSSATWLKISYFAVIVVIPASAANAYYLLKKHQAHAKEHPRQFVKYEYVNIRQKVHRLWGIFVFTEADFEPMYGNEI</sequence>
<reference evidence="7 8" key="1">
    <citation type="journal article" date="2018" name="New Phytol.">
        <title>Phylogenomics of Endogonaceae and evolution of mycorrhizas within Mucoromycota.</title>
        <authorList>
            <person name="Chang Y."/>
            <person name="Desiro A."/>
            <person name="Na H."/>
            <person name="Sandor L."/>
            <person name="Lipzen A."/>
            <person name="Clum A."/>
            <person name="Barry K."/>
            <person name="Grigoriev I.V."/>
            <person name="Martin F.M."/>
            <person name="Stajich J.E."/>
            <person name="Smith M.E."/>
            <person name="Bonito G."/>
            <person name="Spatafora J.W."/>
        </authorList>
    </citation>
    <scope>NUCLEOTIDE SEQUENCE [LARGE SCALE GENOMIC DNA]</scope>
    <source>
        <strain evidence="7 8">AD002</strain>
    </source>
</reference>
<evidence type="ECO:0000256" key="4">
    <source>
        <dbReference type="ARBA" id="ARBA00023128"/>
    </source>
</evidence>